<dbReference type="Proteomes" id="UP000078555">
    <property type="component" value="Unassembled WGS sequence"/>
</dbReference>
<evidence type="ECO:0000313" key="2">
    <source>
        <dbReference type="Proteomes" id="UP000078555"/>
    </source>
</evidence>
<dbReference type="EMBL" id="FLRD01000011">
    <property type="protein sequence ID" value="SBT31103.1"/>
    <property type="molecule type" value="Genomic_DNA"/>
</dbReference>
<dbReference type="AlphaFoldDB" id="A0A1A8YHS8"/>
<accession>A0A1A8YHS8</accession>
<reference evidence="2" key="1">
    <citation type="submission" date="2016-05" db="EMBL/GenBank/DDBJ databases">
        <authorList>
            <person name="Naeem Raeece"/>
        </authorList>
    </citation>
    <scope>NUCLEOTIDE SEQUENCE [LARGE SCALE GENOMIC DNA]</scope>
</reference>
<proteinExistence type="predicted"/>
<organism evidence="1 2">
    <name type="scientific">Plasmodium ovale wallikeri</name>
    <dbReference type="NCBI Taxonomy" id="864142"/>
    <lineage>
        <taxon>Eukaryota</taxon>
        <taxon>Sar</taxon>
        <taxon>Alveolata</taxon>
        <taxon>Apicomplexa</taxon>
        <taxon>Aconoidasida</taxon>
        <taxon>Haemosporida</taxon>
        <taxon>Plasmodiidae</taxon>
        <taxon>Plasmodium</taxon>
        <taxon>Plasmodium (Plasmodium)</taxon>
    </lineage>
</organism>
<keyword evidence="2" id="KW-1185">Reference proteome</keyword>
<gene>
    <name evidence="1" type="ORF">POVWA1_005530</name>
</gene>
<name>A0A1A8YHS8_PLAOA</name>
<protein>
    <submittedName>
        <fullName evidence="1">Uncharacterized protein</fullName>
    </submittedName>
</protein>
<evidence type="ECO:0000313" key="1">
    <source>
        <dbReference type="EMBL" id="SBT31103.1"/>
    </source>
</evidence>
<sequence length="84" mass="9257">MCDVGERVFIWGNVAAFVFPFRAYEPCFFNSLLCRSAEATLQTWFSTGSSTGEAEARQQEHSIGAPRSALFMSSAFPNVGALKR</sequence>